<evidence type="ECO:0000313" key="15">
    <source>
        <dbReference type="EMBL" id="KRO20411.1"/>
    </source>
</evidence>
<dbReference type="PANTHER" id="PTHR32309">
    <property type="entry name" value="TYROSINE-PROTEIN KINASE"/>
    <property type="match status" value="1"/>
</dbReference>
<dbReference type="PANTHER" id="PTHR32309:SF13">
    <property type="entry name" value="FERRIC ENTEROBACTIN TRANSPORT PROTEIN FEPE"/>
    <property type="match status" value="1"/>
</dbReference>
<name>A0A0R2N7I7_9LACO</name>
<dbReference type="InterPro" id="IPR050445">
    <property type="entry name" value="Bact_polysacc_biosynth/exp"/>
</dbReference>
<protein>
    <recommendedName>
        <fullName evidence="4">Capsular polysaccharide biosynthesis protein CpsC</fullName>
    </recommendedName>
</protein>
<dbReference type="AlphaFoldDB" id="A0A0R2N7I7"/>
<dbReference type="GO" id="GO:0005886">
    <property type="term" value="C:plasma membrane"/>
    <property type="evidence" value="ECO:0007669"/>
    <property type="project" value="UniProtKB-SubCell"/>
</dbReference>
<comment type="pathway">
    <text evidence="2">Capsule biogenesis; capsule polysaccharide biosynthesis.</text>
</comment>
<evidence type="ECO:0000256" key="6">
    <source>
        <dbReference type="ARBA" id="ARBA00022692"/>
    </source>
</evidence>
<evidence type="ECO:0000256" key="8">
    <source>
        <dbReference type="ARBA" id="ARBA00022989"/>
    </source>
</evidence>
<evidence type="ECO:0000256" key="7">
    <source>
        <dbReference type="ARBA" id="ARBA00022903"/>
    </source>
</evidence>
<comment type="similarity">
    <text evidence="3">Belongs to the CpsC/CapA family.</text>
</comment>
<organism evidence="15 16">
    <name type="scientific">Pediococcus argentinicus</name>
    <dbReference type="NCBI Taxonomy" id="480391"/>
    <lineage>
        <taxon>Bacteria</taxon>
        <taxon>Bacillati</taxon>
        <taxon>Bacillota</taxon>
        <taxon>Bacilli</taxon>
        <taxon>Lactobacillales</taxon>
        <taxon>Lactobacillaceae</taxon>
        <taxon>Pediococcus</taxon>
    </lineage>
</organism>
<feature type="transmembrane region" description="Helical" evidence="12">
    <location>
        <begin position="20"/>
        <end position="42"/>
    </location>
</feature>
<evidence type="ECO:0000256" key="4">
    <source>
        <dbReference type="ARBA" id="ARBA00020739"/>
    </source>
</evidence>
<keyword evidence="8 12" id="KW-1133">Transmembrane helix</keyword>
<evidence type="ECO:0000259" key="14">
    <source>
        <dbReference type="Pfam" id="PF13807"/>
    </source>
</evidence>
<comment type="caution">
    <text evidence="15">The sequence shown here is derived from an EMBL/GenBank/DDBJ whole genome shotgun (WGS) entry which is preliminary data.</text>
</comment>
<dbReference type="Proteomes" id="UP000051249">
    <property type="component" value="Unassembled WGS sequence"/>
</dbReference>
<sequence>MDSEQTFSVGQVLDTLRKHISLIIVSTLLVTLISALFTFFVMTPKYSSTAEILVNRKLPAEMQAAQFQQVQADVQMISTYKDIIMSPAILKDVDQAVKDDAGYPGSEAGIKSAISISSQQNSQVFSISAKSSDPQTAALIANTTAKVFKQNIGKIMSINNVSVVSKASANNHPVSPRIQVNIMAGVLIGLLLGIALAFLREFGDRTVTSESFLTDDLELTSLGTVNEIDEKEVRKQIRNRHSNNTVGNNNESRMKRRV</sequence>
<feature type="transmembrane region" description="Helical" evidence="12">
    <location>
        <begin position="180"/>
        <end position="199"/>
    </location>
</feature>
<evidence type="ECO:0000256" key="11">
    <source>
        <dbReference type="ARBA" id="ARBA00045736"/>
    </source>
</evidence>
<evidence type="ECO:0000256" key="2">
    <source>
        <dbReference type="ARBA" id="ARBA00005132"/>
    </source>
</evidence>
<reference evidence="15 16" key="1">
    <citation type="journal article" date="2015" name="Genome Announc.">
        <title>Expanding the biotechnology potential of lactobacilli through comparative genomics of 213 strains and associated genera.</title>
        <authorList>
            <person name="Sun Z."/>
            <person name="Harris H.M."/>
            <person name="McCann A."/>
            <person name="Guo C."/>
            <person name="Argimon S."/>
            <person name="Zhang W."/>
            <person name="Yang X."/>
            <person name="Jeffery I.B."/>
            <person name="Cooney J.C."/>
            <person name="Kagawa T.F."/>
            <person name="Liu W."/>
            <person name="Song Y."/>
            <person name="Salvetti E."/>
            <person name="Wrobel A."/>
            <person name="Rasinkangas P."/>
            <person name="Parkhill J."/>
            <person name="Rea M.C."/>
            <person name="O'Sullivan O."/>
            <person name="Ritari J."/>
            <person name="Douillard F.P."/>
            <person name="Paul Ross R."/>
            <person name="Yang R."/>
            <person name="Briner A.E."/>
            <person name="Felis G.E."/>
            <person name="de Vos W.M."/>
            <person name="Barrangou R."/>
            <person name="Klaenhammer T.R."/>
            <person name="Caufield P.W."/>
            <person name="Cui Y."/>
            <person name="Zhang H."/>
            <person name="O'Toole P.W."/>
        </authorList>
    </citation>
    <scope>NUCLEOTIDE SEQUENCE [LARGE SCALE GENOMIC DNA]</scope>
    <source>
        <strain evidence="15 16">DSM 23026</strain>
    </source>
</reference>
<dbReference type="GO" id="GO:0000271">
    <property type="term" value="P:polysaccharide biosynthetic process"/>
    <property type="evidence" value="ECO:0007669"/>
    <property type="project" value="UniProtKB-KW"/>
</dbReference>
<evidence type="ECO:0000256" key="12">
    <source>
        <dbReference type="SAM" id="Phobius"/>
    </source>
</evidence>
<gene>
    <name evidence="15" type="ORF">IV88_GL001585</name>
</gene>
<dbReference type="InterPro" id="IPR003856">
    <property type="entry name" value="LPS_length_determ_N"/>
</dbReference>
<dbReference type="GO" id="GO:0004713">
    <property type="term" value="F:protein tyrosine kinase activity"/>
    <property type="evidence" value="ECO:0007669"/>
    <property type="project" value="TreeGrafter"/>
</dbReference>
<keyword evidence="7" id="KW-0972">Capsule biogenesis/degradation</keyword>
<dbReference type="Pfam" id="PF13807">
    <property type="entry name" value="GNVR"/>
    <property type="match status" value="1"/>
</dbReference>
<dbReference type="RefSeq" id="WP_057800536.1">
    <property type="nucleotide sequence ID" value="NZ_BJZZ01000076.1"/>
</dbReference>
<dbReference type="EMBL" id="JQCQ01000065">
    <property type="protein sequence ID" value="KRO20411.1"/>
    <property type="molecule type" value="Genomic_DNA"/>
</dbReference>
<evidence type="ECO:0000256" key="3">
    <source>
        <dbReference type="ARBA" id="ARBA00006683"/>
    </source>
</evidence>
<dbReference type="OrthoDB" id="2360475at2"/>
<dbReference type="InterPro" id="IPR032807">
    <property type="entry name" value="GNVR"/>
</dbReference>
<keyword evidence="16" id="KW-1185">Reference proteome</keyword>
<proteinExistence type="inferred from homology"/>
<evidence type="ECO:0000256" key="1">
    <source>
        <dbReference type="ARBA" id="ARBA00004651"/>
    </source>
</evidence>
<evidence type="ECO:0000256" key="10">
    <source>
        <dbReference type="ARBA" id="ARBA00023169"/>
    </source>
</evidence>
<feature type="domain" description="Tyrosine-protein kinase G-rich" evidence="14">
    <location>
        <begin position="149"/>
        <end position="201"/>
    </location>
</feature>
<evidence type="ECO:0000256" key="5">
    <source>
        <dbReference type="ARBA" id="ARBA00022475"/>
    </source>
</evidence>
<feature type="domain" description="Polysaccharide chain length determinant N-terminal" evidence="13">
    <location>
        <begin position="6"/>
        <end position="93"/>
    </location>
</feature>
<evidence type="ECO:0000313" key="16">
    <source>
        <dbReference type="Proteomes" id="UP000051249"/>
    </source>
</evidence>
<accession>A0A0R2N7I7</accession>
<dbReference type="Pfam" id="PF02706">
    <property type="entry name" value="Wzz"/>
    <property type="match status" value="1"/>
</dbReference>
<comment type="subcellular location">
    <subcellularLocation>
        <location evidence="1">Cell membrane</location>
        <topology evidence="1">Multi-pass membrane protein</topology>
    </subcellularLocation>
</comment>
<keyword evidence="6 12" id="KW-0812">Transmembrane</keyword>
<keyword evidence="5" id="KW-1003">Cell membrane</keyword>
<dbReference type="PATRIC" id="fig|480391.4.peg.1614"/>
<evidence type="ECO:0000256" key="9">
    <source>
        <dbReference type="ARBA" id="ARBA00023136"/>
    </source>
</evidence>
<keyword evidence="9 12" id="KW-0472">Membrane</keyword>
<keyword evidence="10" id="KW-0270">Exopolysaccharide synthesis</keyword>
<evidence type="ECO:0000259" key="13">
    <source>
        <dbReference type="Pfam" id="PF02706"/>
    </source>
</evidence>
<comment type="function">
    <text evidence="11">Required for CpsD phosphorylation. Involved in the regulation of capsular polysaccharide biosynthesis. May be part of a complex that directs the coordinated polymerization and export to the cell surface of the capsular polysaccharide.</text>
</comment>